<keyword evidence="2" id="KW-1133">Transmembrane helix</keyword>
<feature type="transmembrane region" description="Helical" evidence="2">
    <location>
        <begin position="17"/>
        <end position="39"/>
    </location>
</feature>
<sequence>MYSWIWRKLPGGLPGKLIGSVALSVGMVALLWFVVFPAVRPLMPWSNVDPAGGVNVENGETGAPAEDETCTPGVDCPGTGFDPEDWQTAESPEDGE</sequence>
<proteinExistence type="predicted"/>
<keyword evidence="2" id="KW-0812">Transmembrane</keyword>
<keyword evidence="4" id="KW-1185">Reference proteome</keyword>
<evidence type="ECO:0000313" key="4">
    <source>
        <dbReference type="Proteomes" id="UP001171902"/>
    </source>
</evidence>
<feature type="region of interest" description="Disordered" evidence="1">
    <location>
        <begin position="54"/>
        <end position="96"/>
    </location>
</feature>
<name>A0ABT7YZD2_9ACTN</name>
<dbReference type="Proteomes" id="UP001171902">
    <property type="component" value="Unassembled WGS sequence"/>
</dbReference>
<comment type="caution">
    <text evidence="3">The sequence shown here is derived from an EMBL/GenBank/DDBJ whole genome shotgun (WGS) entry which is preliminary data.</text>
</comment>
<gene>
    <name evidence="3" type="ORF">QWI33_28160</name>
</gene>
<reference evidence="3" key="1">
    <citation type="submission" date="2023-06" db="EMBL/GenBank/DDBJ databases">
        <title>Gycomyces niveus sp.nov., a novel actinomycete isolated from soil in Shouguang.</title>
        <authorList>
            <person name="Yang X."/>
            <person name="Zhao J."/>
        </authorList>
    </citation>
    <scope>NUCLEOTIDE SEQUENCE</scope>
    <source>
        <strain evidence="3">NEAU C2</strain>
    </source>
</reference>
<organism evidence="3 4">
    <name type="scientific">Glycomyces tritici</name>
    <dbReference type="NCBI Taxonomy" id="2665176"/>
    <lineage>
        <taxon>Bacteria</taxon>
        <taxon>Bacillati</taxon>
        <taxon>Actinomycetota</taxon>
        <taxon>Actinomycetes</taxon>
        <taxon>Glycomycetales</taxon>
        <taxon>Glycomycetaceae</taxon>
        <taxon>Glycomyces</taxon>
    </lineage>
</organism>
<dbReference type="RefSeq" id="WP_289960016.1">
    <property type="nucleotide sequence ID" value="NZ_JAUEMJ010000015.1"/>
</dbReference>
<evidence type="ECO:0000256" key="1">
    <source>
        <dbReference type="SAM" id="MobiDB-lite"/>
    </source>
</evidence>
<keyword evidence="2" id="KW-0472">Membrane</keyword>
<accession>A0ABT7YZD2</accession>
<feature type="compositionally biased region" description="Acidic residues" evidence="1">
    <location>
        <begin position="82"/>
        <end position="96"/>
    </location>
</feature>
<dbReference type="EMBL" id="JAUEMJ010000015">
    <property type="protein sequence ID" value="MDN3243618.1"/>
    <property type="molecule type" value="Genomic_DNA"/>
</dbReference>
<protein>
    <submittedName>
        <fullName evidence="3">Uncharacterized protein</fullName>
    </submittedName>
</protein>
<evidence type="ECO:0000313" key="3">
    <source>
        <dbReference type="EMBL" id="MDN3243618.1"/>
    </source>
</evidence>
<evidence type="ECO:0000256" key="2">
    <source>
        <dbReference type="SAM" id="Phobius"/>
    </source>
</evidence>